<name>A0A0X3ARY8_9FLAO</name>
<reference evidence="1 2" key="1">
    <citation type="submission" date="2016-01" db="EMBL/GenBank/DDBJ databases">
        <authorList>
            <person name="McClelland M."/>
            <person name="Jain A."/>
            <person name="Saraogi P."/>
            <person name="Mendelson R."/>
            <person name="Westerman R."/>
            <person name="SanMiguel P."/>
            <person name="Csonka L."/>
        </authorList>
    </citation>
    <scope>NUCLEOTIDE SEQUENCE [LARGE SCALE GENOMIC DNA]</scope>
    <source>
        <strain evidence="1 2">R-53146</strain>
    </source>
</reference>
<accession>A0A0X3ARY8</accession>
<gene>
    <name evidence="1" type="ORF">Ga0061079_11724</name>
</gene>
<dbReference type="AlphaFoldDB" id="A0A0X3ARY8"/>
<proteinExistence type="predicted"/>
<evidence type="ECO:0000313" key="2">
    <source>
        <dbReference type="Proteomes" id="UP000182761"/>
    </source>
</evidence>
<dbReference type="RefSeq" id="WP_055426324.1">
    <property type="nucleotide sequence ID" value="NZ_FCOR01000017.1"/>
</dbReference>
<evidence type="ECO:0000313" key="1">
    <source>
        <dbReference type="EMBL" id="CVK17156.1"/>
    </source>
</evidence>
<dbReference type="EMBL" id="FCOR01000017">
    <property type="protein sequence ID" value="CVK17156.1"/>
    <property type="molecule type" value="Genomic_DNA"/>
</dbReference>
<keyword evidence="2" id="KW-1185">Reference proteome</keyword>
<sequence length="72" mass="7712">MAITKAELQKRISNILENDSNNVNTNPKDARKRLAEGLASAINDFVIGRETKIIGTTTDGKGVTGQGIIQSN</sequence>
<protein>
    <submittedName>
        <fullName evidence="1">Uncharacterized protein</fullName>
    </submittedName>
</protein>
<organism evidence="1 2">
    <name type="scientific">Apibacter mensalis</name>
    <dbReference type="NCBI Taxonomy" id="1586267"/>
    <lineage>
        <taxon>Bacteria</taxon>
        <taxon>Pseudomonadati</taxon>
        <taxon>Bacteroidota</taxon>
        <taxon>Flavobacteriia</taxon>
        <taxon>Flavobacteriales</taxon>
        <taxon>Weeksellaceae</taxon>
        <taxon>Apibacter</taxon>
    </lineage>
</organism>
<dbReference type="Proteomes" id="UP000182761">
    <property type="component" value="Unassembled WGS sequence"/>
</dbReference>
<dbReference type="STRING" id="1586267.GCA_001418685_02022"/>